<gene>
    <name evidence="3" type="ORF">F480_09340</name>
</gene>
<dbReference type="SUPFAM" id="SSF55008">
    <property type="entry name" value="HMA, heavy metal-associated domain"/>
    <property type="match status" value="1"/>
</dbReference>
<dbReference type="RefSeq" id="WP_015432976.1">
    <property type="nucleotide sequence ID" value="NZ_JACI01000002.1"/>
</dbReference>
<comment type="caution">
    <text evidence="3">The sequence shown here is derived from an EMBL/GenBank/DDBJ whole genome shotgun (WGS) entry which is preliminary data.</text>
</comment>
<dbReference type="GO" id="GO:0046872">
    <property type="term" value="F:metal ion binding"/>
    <property type="evidence" value="ECO:0007669"/>
    <property type="project" value="InterPro"/>
</dbReference>
<dbReference type="Gene3D" id="3.30.70.100">
    <property type="match status" value="1"/>
</dbReference>
<feature type="domain" description="HMA" evidence="2">
    <location>
        <begin position="25"/>
        <end position="90"/>
    </location>
</feature>
<dbReference type="CDD" id="cd00371">
    <property type="entry name" value="HMA"/>
    <property type="match status" value="1"/>
</dbReference>
<evidence type="ECO:0000256" key="1">
    <source>
        <dbReference type="SAM" id="SignalP"/>
    </source>
</evidence>
<keyword evidence="1" id="KW-0732">Signal</keyword>
<dbReference type="Proteomes" id="UP000078358">
    <property type="component" value="Unassembled WGS sequence"/>
</dbReference>
<feature type="chain" id="PRO_5008100187" evidence="1">
    <location>
        <begin position="22"/>
        <end position="93"/>
    </location>
</feature>
<evidence type="ECO:0000313" key="3">
    <source>
        <dbReference type="EMBL" id="OAQ14541.1"/>
    </source>
</evidence>
<dbReference type="EMBL" id="JACI01000002">
    <property type="protein sequence ID" value="OAQ14541.1"/>
    <property type="molecule type" value="Genomic_DNA"/>
</dbReference>
<name>A0A179CYX8_BIBTR</name>
<protein>
    <submittedName>
        <fullName evidence="3">MerP</fullName>
    </submittedName>
</protein>
<dbReference type="PROSITE" id="PS50846">
    <property type="entry name" value="HMA_2"/>
    <property type="match status" value="1"/>
</dbReference>
<evidence type="ECO:0000259" key="2">
    <source>
        <dbReference type="PROSITE" id="PS50846"/>
    </source>
</evidence>
<organism evidence="3 4">
    <name type="scientific">Bibersteinia trehalosi Y31</name>
    <dbReference type="NCBI Taxonomy" id="1261658"/>
    <lineage>
        <taxon>Bacteria</taxon>
        <taxon>Pseudomonadati</taxon>
        <taxon>Pseudomonadota</taxon>
        <taxon>Gammaproteobacteria</taxon>
        <taxon>Pasteurellales</taxon>
        <taxon>Pasteurellaceae</taxon>
        <taxon>Bibersteinia</taxon>
    </lineage>
</organism>
<evidence type="ECO:0000313" key="4">
    <source>
        <dbReference type="Proteomes" id="UP000078358"/>
    </source>
</evidence>
<dbReference type="InterPro" id="IPR036163">
    <property type="entry name" value="HMA_dom_sf"/>
</dbReference>
<proteinExistence type="predicted"/>
<sequence length="93" mass="10584">MLKKLLLTFLSFSALANFAQATEKKTMTFHIPEMYCQLCVYLVNKEVREVEGVMSSKASFKERNVVIVAQQHVQEADIVNAIKKLNYSATLIK</sequence>
<dbReference type="PATRIC" id="fig|1261658.3.peg.1866"/>
<dbReference type="Pfam" id="PF00403">
    <property type="entry name" value="HMA"/>
    <property type="match status" value="1"/>
</dbReference>
<feature type="signal peptide" evidence="1">
    <location>
        <begin position="1"/>
        <end position="21"/>
    </location>
</feature>
<accession>A0A179CYX8</accession>
<dbReference type="InterPro" id="IPR006121">
    <property type="entry name" value="HMA_dom"/>
</dbReference>
<reference evidence="3 4" key="1">
    <citation type="submission" date="2014-01" db="EMBL/GenBank/DDBJ databases">
        <authorList>
            <person name="Zuccon D."/>
        </authorList>
    </citation>
    <scope>NUCLEOTIDE SEQUENCE [LARGE SCALE GENOMIC DNA]</scope>
    <source>
        <strain evidence="3 4">Y31</strain>
    </source>
</reference>
<dbReference type="AlphaFoldDB" id="A0A179CYX8"/>